<evidence type="ECO:0000256" key="11">
    <source>
        <dbReference type="ARBA" id="ARBA00023274"/>
    </source>
</evidence>
<evidence type="ECO:0000256" key="5">
    <source>
        <dbReference type="ARBA" id="ARBA00022741"/>
    </source>
</evidence>
<keyword evidence="5 13" id="KW-0547">Nucleotide-binding</keyword>
<protein>
    <recommendedName>
        <fullName evidence="13">Signal recognition particle 54 kDa protein</fullName>
    </recommendedName>
</protein>
<dbReference type="Gene3D" id="1.20.120.140">
    <property type="entry name" value="Signal recognition particle SRP54, nucleotide-binding domain"/>
    <property type="match status" value="1"/>
</dbReference>
<evidence type="ECO:0000256" key="2">
    <source>
        <dbReference type="ARBA" id="ARBA00004496"/>
    </source>
</evidence>
<gene>
    <name evidence="15" type="ORF">BWQ96_07911</name>
</gene>
<dbReference type="Proteomes" id="UP000247409">
    <property type="component" value="Unassembled WGS sequence"/>
</dbReference>
<comment type="function">
    <text evidence="13">Component of the signal recognition particle (SRP) complex, a ribonucleoprotein complex that mediates the cotranslational targeting of secretory and membrane proteins to the endoplasmic reticulum (ER).</text>
</comment>
<dbReference type="Gene3D" id="1.10.260.30">
    <property type="entry name" value="Signal recognition particle, SRP54 subunit, M-domain"/>
    <property type="match status" value="1"/>
</dbReference>
<dbReference type="NCBIfam" id="TIGR01425">
    <property type="entry name" value="SRP54_euk"/>
    <property type="match status" value="1"/>
</dbReference>
<evidence type="ECO:0000259" key="14">
    <source>
        <dbReference type="PROSITE" id="PS00300"/>
    </source>
</evidence>
<dbReference type="GO" id="GO:0005783">
    <property type="term" value="C:endoplasmic reticulum"/>
    <property type="evidence" value="ECO:0007669"/>
    <property type="project" value="UniProtKB-SubCell"/>
</dbReference>
<dbReference type="STRING" id="448386.A0A2V3IJZ6"/>
<dbReference type="InterPro" id="IPR004125">
    <property type="entry name" value="Signal_recog_particle_SRP54_M"/>
</dbReference>
<dbReference type="InterPro" id="IPR022941">
    <property type="entry name" value="SRP54"/>
</dbReference>
<keyword evidence="7" id="KW-0256">Endoplasmic reticulum</keyword>
<dbReference type="Pfam" id="PF02978">
    <property type="entry name" value="SRP_SPB"/>
    <property type="match status" value="1"/>
</dbReference>
<dbReference type="GO" id="GO:0008312">
    <property type="term" value="F:7S RNA binding"/>
    <property type="evidence" value="ECO:0007669"/>
    <property type="project" value="UniProtKB-UniRule"/>
</dbReference>
<dbReference type="GO" id="GO:0005786">
    <property type="term" value="C:signal recognition particle, endoplasmic reticulum targeting"/>
    <property type="evidence" value="ECO:0007669"/>
    <property type="project" value="UniProtKB-UniRule"/>
</dbReference>
<name>A0A2V3IJZ6_9FLOR</name>
<feature type="domain" description="SRP54-type proteins GTP-binding" evidence="14">
    <location>
        <begin position="269"/>
        <end position="282"/>
    </location>
</feature>
<comment type="similarity">
    <text evidence="3 13">Belongs to the GTP-binding SRP family. SRP54 subfamily.</text>
</comment>
<evidence type="ECO:0000313" key="15">
    <source>
        <dbReference type="EMBL" id="PXF42391.1"/>
    </source>
</evidence>
<dbReference type="GO" id="GO:0003924">
    <property type="term" value="F:GTPase activity"/>
    <property type="evidence" value="ECO:0007669"/>
    <property type="project" value="UniProtKB-UniRule"/>
</dbReference>
<dbReference type="SMART" id="SM00963">
    <property type="entry name" value="SRP54_N"/>
    <property type="match status" value="1"/>
</dbReference>
<comment type="catalytic activity">
    <reaction evidence="12">
        <text>GTP + H2O = GDP + phosphate + H(+)</text>
        <dbReference type="Rhea" id="RHEA:19669"/>
        <dbReference type="ChEBI" id="CHEBI:15377"/>
        <dbReference type="ChEBI" id="CHEBI:15378"/>
        <dbReference type="ChEBI" id="CHEBI:37565"/>
        <dbReference type="ChEBI" id="CHEBI:43474"/>
        <dbReference type="ChEBI" id="CHEBI:58189"/>
        <dbReference type="EC" id="3.6.5.4"/>
    </reaction>
    <physiologicalReaction direction="left-to-right" evidence="12">
        <dbReference type="Rhea" id="RHEA:19670"/>
    </physiologicalReaction>
</comment>
<proteinExistence type="inferred from homology"/>
<dbReference type="SUPFAM" id="SSF52540">
    <property type="entry name" value="P-loop containing nucleoside triphosphate hydrolases"/>
    <property type="match status" value="1"/>
</dbReference>
<dbReference type="InterPro" id="IPR036891">
    <property type="entry name" value="Signal_recog_part_SRP54_M_sf"/>
</dbReference>
<keyword evidence="6" id="KW-0378">Hydrolase</keyword>
<dbReference type="SUPFAM" id="SSF47364">
    <property type="entry name" value="Domain of the SRP/SRP receptor G-proteins"/>
    <property type="match status" value="1"/>
</dbReference>
<evidence type="ECO:0000256" key="8">
    <source>
        <dbReference type="ARBA" id="ARBA00022884"/>
    </source>
</evidence>
<dbReference type="SMART" id="SM00962">
    <property type="entry name" value="SRP54"/>
    <property type="match status" value="1"/>
</dbReference>
<evidence type="ECO:0000313" key="16">
    <source>
        <dbReference type="Proteomes" id="UP000247409"/>
    </source>
</evidence>
<evidence type="ECO:0000256" key="9">
    <source>
        <dbReference type="ARBA" id="ARBA00023134"/>
    </source>
</evidence>
<keyword evidence="8 13" id="KW-0694">RNA-binding</keyword>
<dbReference type="Pfam" id="PF02881">
    <property type="entry name" value="SRP54_N"/>
    <property type="match status" value="1"/>
</dbReference>
<dbReference type="InterPro" id="IPR036225">
    <property type="entry name" value="SRP/SRP_N"/>
</dbReference>
<keyword evidence="10 13" id="KW-0733">Signal recognition particle</keyword>
<evidence type="ECO:0000256" key="6">
    <source>
        <dbReference type="ARBA" id="ARBA00022801"/>
    </source>
</evidence>
<dbReference type="PANTHER" id="PTHR11564:SF5">
    <property type="entry name" value="SIGNAL RECOGNITION PARTICLE SUBUNIT SRP54"/>
    <property type="match status" value="1"/>
</dbReference>
<evidence type="ECO:0000256" key="10">
    <source>
        <dbReference type="ARBA" id="ARBA00023135"/>
    </source>
</evidence>
<dbReference type="EMBL" id="NBIV01000166">
    <property type="protein sequence ID" value="PXF42391.1"/>
    <property type="molecule type" value="Genomic_DNA"/>
</dbReference>
<dbReference type="InterPro" id="IPR042101">
    <property type="entry name" value="SRP54_N_sf"/>
</dbReference>
<dbReference type="Pfam" id="PF00448">
    <property type="entry name" value="SRP54"/>
    <property type="match status" value="1"/>
</dbReference>
<reference evidence="15 16" key="1">
    <citation type="journal article" date="2018" name="Mol. Biol. Evol.">
        <title>Analysis of the draft genome of the red seaweed Gracilariopsis chorda provides insights into genome size evolution in Rhodophyta.</title>
        <authorList>
            <person name="Lee J."/>
            <person name="Yang E.C."/>
            <person name="Graf L."/>
            <person name="Yang J.H."/>
            <person name="Qiu H."/>
            <person name="Zel Zion U."/>
            <person name="Chan C.X."/>
            <person name="Stephens T.G."/>
            <person name="Weber A.P.M."/>
            <person name="Boo G.H."/>
            <person name="Boo S.M."/>
            <person name="Kim K.M."/>
            <person name="Shin Y."/>
            <person name="Jung M."/>
            <person name="Lee S.J."/>
            <person name="Yim H.S."/>
            <person name="Lee J.H."/>
            <person name="Bhattacharya D."/>
            <person name="Yoon H.S."/>
        </authorList>
    </citation>
    <scope>NUCLEOTIDE SEQUENCE [LARGE SCALE GENOMIC DNA]</scope>
    <source>
        <strain evidence="15 16">SKKU-2015</strain>
        <tissue evidence="15">Whole body</tissue>
    </source>
</reference>
<keyword evidence="11 13" id="KW-0687">Ribonucleoprotein</keyword>
<dbReference type="GO" id="GO:0030942">
    <property type="term" value="F:endoplasmic reticulum signal peptide binding"/>
    <property type="evidence" value="ECO:0007669"/>
    <property type="project" value="TreeGrafter"/>
</dbReference>
<keyword evidence="9 13" id="KW-0342">GTP-binding</keyword>
<sequence>MVLEGLGSRISGALRKMTDSTVIDETALKEMLKEINHALLEADVNIKSVVQLRKNVTERVKLEELAAGVNKRKVIQKAVFDELCSMLDPGTAPVTLKRGKPNVVMFVGLQGNGKTTSCVKYAYYHQRKGWKACLVCADTFRAGAFDQLKQNATKAKVPFFGSYTETDPVKIATDGVNRFKNEGYDLIIVDTSGRHKQEEALFAEMEQMAESVNPTDIIFVMDSAIGQAAYDQALAFRAKVKVGSVIITKLDGHAKGGGALSAVSATKSPITFIGTGEHIDEFEPFKTQAFVGRLLGLGDVSGLVNTIKEAGLHENVEMYKRITEGVFTLRDMYDQLESISKLGPLNKVMGMIPGMAEMMKNTNGVDGSVRIKRFQHIMDSMTMKEMEDPKVNFTASRKERIARGSGRHPQEVEELLIEYKRFSKVVGKVGKMSKKNMNIDQLSRNTSQTFQQFMDPRMMARFGGPGGMQSMVRELAKSMDGSGGLGALGALKGLK</sequence>
<comment type="subcellular location">
    <subcellularLocation>
        <location evidence="2 13">Cytoplasm</location>
    </subcellularLocation>
    <subcellularLocation>
        <location evidence="1">Endoplasmic reticulum</location>
    </subcellularLocation>
</comment>
<evidence type="ECO:0000256" key="7">
    <source>
        <dbReference type="ARBA" id="ARBA00022824"/>
    </source>
</evidence>
<comment type="caution">
    <text evidence="15">The sequence shown here is derived from an EMBL/GenBank/DDBJ whole genome shotgun (WGS) entry which is preliminary data.</text>
</comment>
<accession>A0A2V3IJZ6</accession>
<dbReference type="HAMAP" id="MF_00306">
    <property type="entry name" value="SRP54"/>
    <property type="match status" value="1"/>
</dbReference>
<dbReference type="InterPro" id="IPR013822">
    <property type="entry name" value="Signal_recog_particl_SRP54_hlx"/>
</dbReference>
<dbReference type="GO" id="GO:0005829">
    <property type="term" value="C:cytosol"/>
    <property type="evidence" value="ECO:0007669"/>
    <property type="project" value="TreeGrafter"/>
</dbReference>
<evidence type="ECO:0000256" key="1">
    <source>
        <dbReference type="ARBA" id="ARBA00004240"/>
    </source>
</evidence>
<dbReference type="InterPro" id="IPR027417">
    <property type="entry name" value="P-loop_NTPase"/>
</dbReference>
<organism evidence="15 16">
    <name type="scientific">Gracilariopsis chorda</name>
    <dbReference type="NCBI Taxonomy" id="448386"/>
    <lineage>
        <taxon>Eukaryota</taxon>
        <taxon>Rhodophyta</taxon>
        <taxon>Florideophyceae</taxon>
        <taxon>Rhodymeniophycidae</taxon>
        <taxon>Gracilariales</taxon>
        <taxon>Gracilariaceae</taxon>
        <taxon>Gracilariopsis</taxon>
    </lineage>
</organism>
<dbReference type="SUPFAM" id="SSF47446">
    <property type="entry name" value="Signal peptide-binding domain"/>
    <property type="match status" value="1"/>
</dbReference>
<evidence type="ECO:0000256" key="3">
    <source>
        <dbReference type="ARBA" id="ARBA00005450"/>
    </source>
</evidence>
<dbReference type="Gene3D" id="3.40.50.300">
    <property type="entry name" value="P-loop containing nucleotide triphosphate hydrolases"/>
    <property type="match status" value="1"/>
</dbReference>
<evidence type="ECO:0000256" key="12">
    <source>
        <dbReference type="ARBA" id="ARBA00048157"/>
    </source>
</evidence>
<dbReference type="GO" id="GO:0005525">
    <property type="term" value="F:GTP binding"/>
    <property type="evidence" value="ECO:0007669"/>
    <property type="project" value="UniProtKB-UniRule"/>
</dbReference>
<dbReference type="InterPro" id="IPR006325">
    <property type="entry name" value="SRP54_euk"/>
</dbReference>
<dbReference type="CDD" id="cd17875">
    <property type="entry name" value="SRP54_G"/>
    <property type="match status" value="1"/>
</dbReference>
<dbReference type="PANTHER" id="PTHR11564">
    <property type="entry name" value="SIGNAL RECOGNITION PARTICLE 54K PROTEIN SRP54"/>
    <property type="match status" value="1"/>
</dbReference>
<keyword evidence="4 13" id="KW-0963">Cytoplasm</keyword>
<comment type="domain">
    <text evidence="13">The M domain binds the 7SL RNA in presence of SRP19 and binds the signal sequence of presecretory proteins.</text>
</comment>
<evidence type="ECO:0000256" key="4">
    <source>
        <dbReference type="ARBA" id="ARBA00022490"/>
    </source>
</evidence>
<dbReference type="OrthoDB" id="10250817at2759"/>
<dbReference type="FunFam" id="1.20.120.140:FF:000001">
    <property type="entry name" value="Signal recognition particle GTPase"/>
    <property type="match status" value="1"/>
</dbReference>
<dbReference type="GO" id="GO:0006616">
    <property type="term" value="P:SRP-dependent cotranslational protein targeting to membrane, translocation"/>
    <property type="evidence" value="ECO:0007669"/>
    <property type="project" value="TreeGrafter"/>
</dbReference>
<keyword evidence="16" id="KW-1185">Reference proteome</keyword>
<evidence type="ECO:0000256" key="13">
    <source>
        <dbReference type="RuleBase" id="RU364034"/>
    </source>
</evidence>
<dbReference type="InterPro" id="IPR000897">
    <property type="entry name" value="SRP54_GTPase_dom"/>
</dbReference>
<comment type="domain">
    <text evidence="13">The NG domain, also named G domain, is a special guanosine triphosphatase (GTPase) domain, which binds GTP and forms a guanosine 5'-triphosphate (GTP)-dependent complex with a homologous NG domain in the SRP receptor subunit SRPRA. The two NG domains undergo cooperative rearrangements upon their assembly, which culminate in the reciprocal activation of the GTPase activity of one another. SRP receptor compaction upon binding with cargo-loaded SRP and GTPase rearrangement drive SRP-mediated cotranslational protein translocation into the ER.</text>
</comment>
<dbReference type="PROSITE" id="PS00300">
    <property type="entry name" value="SRP54"/>
    <property type="match status" value="1"/>
</dbReference>
<dbReference type="FunFam" id="3.40.50.300:FF:000022">
    <property type="entry name" value="Signal recognition particle 54 kDa subunit"/>
    <property type="match status" value="1"/>
</dbReference>
<dbReference type="AlphaFoldDB" id="A0A2V3IJZ6"/>